<keyword evidence="1" id="KW-0805">Transcription regulation</keyword>
<evidence type="ECO:0000313" key="6">
    <source>
        <dbReference type="Proteomes" id="UP001595444"/>
    </source>
</evidence>
<dbReference type="SUPFAM" id="SSF52540">
    <property type="entry name" value="P-loop containing nucleoside triphosphate hydrolases"/>
    <property type="match status" value="1"/>
</dbReference>
<protein>
    <submittedName>
        <fullName evidence="5">LuxR C-terminal-related transcriptional regulator</fullName>
    </submittedName>
</protein>
<organism evidence="5 6">
    <name type="scientific">Kordiimonas pumila</name>
    <dbReference type="NCBI Taxonomy" id="2161677"/>
    <lineage>
        <taxon>Bacteria</taxon>
        <taxon>Pseudomonadati</taxon>
        <taxon>Pseudomonadota</taxon>
        <taxon>Alphaproteobacteria</taxon>
        <taxon>Kordiimonadales</taxon>
        <taxon>Kordiimonadaceae</taxon>
        <taxon>Kordiimonas</taxon>
    </lineage>
</organism>
<dbReference type="EMBL" id="JBHRSL010000013">
    <property type="protein sequence ID" value="MFC3053230.1"/>
    <property type="molecule type" value="Genomic_DNA"/>
</dbReference>
<dbReference type="SMART" id="SM00421">
    <property type="entry name" value="HTH_LUXR"/>
    <property type="match status" value="1"/>
</dbReference>
<gene>
    <name evidence="5" type="ORF">ACFOKA_15065</name>
</gene>
<dbReference type="RefSeq" id="WP_194215011.1">
    <property type="nucleotide sequence ID" value="NZ_CP061205.1"/>
</dbReference>
<dbReference type="InterPro" id="IPR016032">
    <property type="entry name" value="Sig_transdc_resp-reg_C-effctor"/>
</dbReference>
<dbReference type="InterPro" id="IPR027417">
    <property type="entry name" value="P-loop_NTPase"/>
</dbReference>
<comment type="caution">
    <text evidence="5">The sequence shown here is derived from an EMBL/GenBank/DDBJ whole genome shotgun (WGS) entry which is preliminary data.</text>
</comment>
<accession>A0ABV7D8L8</accession>
<dbReference type="Pfam" id="PF00196">
    <property type="entry name" value="GerE"/>
    <property type="match status" value="1"/>
</dbReference>
<name>A0ABV7D8L8_9PROT</name>
<dbReference type="PANTHER" id="PTHR44688:SF16">
    <property type="entry name" value="DNA-BINDING TRANSCRIPTIONAL ACTIVATOR DEVR_DOSR"/>
    <property type="match status" value="1"/>
</dbReference>
<evidence type="ECO:0000313" key="5">
    <source>
        <dbReference type="EMBL" id="MFC3053230.1"/>
    </source>
</evidence>
<dbReference type="InterPro" id="IPR000792">
    <property type="entry name" value="Tscrpt_reg_LuxR_C"/>
</dbReference>
<dbReference type="PRINTS" id="PR00038">
    <property type="entry name" value="HTHLUXR"/>
</dbReference>
<dbReference type="Gene3D" id="1.10.10.10">
    <property type="entry name" value="Winged helix-like DNA-binding domain superfamily/Winged helix DNA-binding domain"/>
    <property type="match status" value="1"/>
</dbReference>
<keyword evidence="3" id="KW-0804">Transcription</keyword>
<dbReference type="CDD" id="cd06170">
    <property type="entry name" value="LuxR_C_like"/>
    <property type="match status" value="1"/>
</dbReference>
<dbReference type="Pfam" id="PF25873">
    <property type="entry name" value="WHD_MalT"/>
    <property type="match status" value="1"/>
</dbReference>
<evidence type="ECO:0000256" key="1">
    <source>
        <dbReference type="ARBA" id="ARBA00023015"/>
    </source>
</evidence>
<dbReference type="InterPro" id="IPR011990">
    <property type="entry name" value="TPR-like_helical_dom_sf"/>
</dbReference>
<dbReference type="InterPro" id="IPR036388">
    <property type="entry name" value="WH-like_DNA-bd_sf"/>
</dbReference>
<sequence length="885" mass="100323">MSSEDYSVQKTNLPYRYASPHPQSDYIVTRHNLLRHLTEASLIKKVSIVRGPAGSGKTTLLSQWRVICREMDCPVIWLTIDQADINLTYFVYGLSDALEYAGHNDAAYGVRKLLNQNDRPIGLARALANLFNSLGERFVLILDQYEHMDSQEIGEMLNSLLMHAIHIRIVLGSRVRPTMPLGNIMARDQLFEIGPSDLNLSHEEIHEIFEDNVPELYTRRLHYETSGEAVAVGFARRFADIHSRSMVSTENWHEHLHEYYRIEVLNTLPEELKKAIAQLVIVERFDKSLASALIGSNAAPLIERLYHIDGLLLRHRGTQDFYFSEMLRRFLEQRLVWLENTEYVDLHRRAVSWFINKGRTAEALRHAVAAQDREKALAILDSVGYANLLAQQGITAAHRLLDEIDVTPDEASAKTLLSLAIIHAHEGDTELALARLEGARGCIDDQKGEVDLSLPDQFVLAEALIAGISDKTLHKDTAPALRRYLENVDTLAEYENRAQAYTFLSYDSFCHGDVKAAKELADKAADEYAETEAVYGSIFMHIHRALACFWLNDLKSALEDAVIAERMTKVFFPDDQRLCALVSILRTGLFFETGRCDPLTDLMSLIGTLGALESWTEVQIWAHLQSARAAMLYGRMNEARGILSFGLEVAERMDAPRLEWNMRLAHIDASLNLGEIDRASQEAEALSITNGEFLQSFSEYHTWQERIGGMLVAIRLAIKKNMVELANNLINQTQELVDQTTVTRFVVELKVAKSKLYQLLDQPDQHEKYYDEAKSMCPSVLPAWLFQGGQVAKWQASIKLFKTKNNASGLANANTEDMEYPDDPLTPRERQILLYIGEGHQNKNAAYHLGLSEATVKFHLRNIYRKLQANNRTQALARYRKITVS</sequence>
<reference evidence="6" key="1">
    <citation type="journal article" date="2019" name="Int. J. Syst. Evol. Microbiol.">
        <title>The Global Catalogue of Microorganisms (GCM) 10K type strain sequencing project: providing services to taxonomists for standard genome sequencing and annotation.</title>
        <authorList>
            <consortium name="The Broad Institute Genomics Platform"/>
            <consortium name="The Broad Institute Genome Sequencing Center for Infectious Disease"/>
            <person name="Wu L."/>
            <person name="Ma J."/>
        </authorList>
    </citation>
    <scope>NUCLEOTIDE SEQUENCE [LARGE SCALE GENOMIC DNA]</scope>
    <source>
        <strain evidence="6">KCTC 62164</strain>
    </source>
</reference>
<keyword evidence="2" id="KW-0238">DNA-binding</keyword>
<evidence type="ECO:0000256" key="3">
    <source>
        <dbReference type="ARBA" id="ARBA00023163"/>
    </source>
</evidence>
<dbReference type="PANTHER" id="PTHR44688">
    <property type="entry name" value="DNA-BINDING TRANSCRIPTIONAL ACTIVATOR DEVR_DOSR"/>
    <property type="match status" value="1"/>
</dbReference>
<dbReference type="Gene3D" id="3.40.50.300">
    <property type="entry name" value="P-loop containing nucleotide triphosphate hydrolases"/>
    <property type="match status" value="1"/>
</dbReference>
<evidence type="ECO:0000256" key="2">
    <source>
        <dbReference type="ARBA" id="ARBA00023125"/>
    </source>
</evidence>
<proteinExistence type="predicted"/>
<evidence type="ECO:0000259" key="4">
    <source>
        <dbReference type="PROSITE" id="PS50043"/>
    </source>
</evidence>
<dbReference type="PROSITE" id="PS50043">
    <property type="entry name" value="HTH_LUXR_2"/>
    <property type="match status" value="1"/>
</dbReference>
<dbReference type="SUPFAM" id="SSF46894">
    <property type="entry name" value="C-terminal effector domain of the bipartite response regulators"/>
    <property type="match status" value="1"/>
</dbReference>
<feature type="domain" description="HTH luxR-type" evidence="4">
    <location>
        <begin position="818"/>
        <end position="883"/>
    </location>
</feature>
<dbReference type="InterPro" id="IPR059106">
    <property type="entry name" value="WHD_MalT"/>
</dbReference>
<keyword evidence="6" id="KW-1185">Reference proteome</keyword>
<dbReference type="Proteomes" id="UP001595444">
    <property type="component" value="Unassembled WGS sequence"/>
</dbReference>
<dbReference type="SUPFAM" id="SSF48452">
    <property type="entry name" value="TPR-like"/>
    <property type="match status" value="1"/>
</dbReference>